<dbReference type="EMBL" id="MU167415">
    <property type="protein sequence ID" value="KAG0140850.1"/>
    <property type="molecule type" value="Genomic_DNA"/>
</dbReference>
<keyword evidence="2" id="KW-1185">Reference proteome</keyword>
<dbReference type="AlphaFoldDB" id="A0A9P6N6W3"/>
<evidence type="ECO:0000313" key="2">
    <source>
        <dbReference type="Proteomes" id="UP000886653"/>
    </source>
</evidence>
<reference evidence="1" key="1">
    <citation type="submission" date="2013-11" db="EMBL/GenBank/DDBJ databases">
        <title>Genome sequence of the fusiform rust pathogen reveals effectors for host alternation and coevolution with pine.</title>
        <authorList>
            <consortium name="DOE Joint Genome Institute"/>
            <person name="Smith K."/>
            <person name="Pendleton A."/>
            <person name="Kubisiak T."/>
            <person name="Anderson C."/>
            <person name="Salamov A."/>
            <person name="Aerts A."/>
            <person name="Riley R."/>
            <person name="Clum A."/>
            <person name="Lindquist E."/>
            <person name="Ence D."/>
            <person name="Campbell M."/>
            <person name="Kronenberg Z."/>
            <person name="Feau N."/>
            <person name="Dhillon B."/>
            <person name="Hamelin R."/>
            <person name="Burleigh J."/>
            <person name="Smith J."/>
            <person name="Yandell M."/>
            <person name="Nelson C."/>
            <person name="Grigoriev I."/>
            <person name="Davis J."/>
        </authorList>
    </citation>
    <scope>NUCLEOTIDE SEQUENCE</scope>
    <source>
        <strain evidence="1">G11</strain>
    </source>
</reference>
<accession>A0A9P6N6W3</accession>
<comment type="caution">
    <text evidence="1">The sequence shown here is derived from an EMBL/GenBank/DDBJ whole genome shotgun (WGS) entry which is preliminary data.</text>
</comment>
<sequence>MSRRNERYHHLFATSISPLPPSTVHSEDEEGNNTFTNIASQLRPPLNDPSNLISDNMTSLPITSQPTIYATPKQLQAIQVHNALSKIGPENLPSDDNYTLCSSEIKTRLDSWYCAKYLKNDDIKDDEGSIIHEVAKKYRWIPRIGLNLKQKITSYSNTGPKTDSLPANLWAAVVEHHSGRSTELRLLYEKALNLITQSASTPLPTHLENFQAAVTKFRGAGGVISEDDLGQELLISLKAAHFQNG</sequence>
<proteinExistence type="predicted"/>
<dbReference type="Proteomes" id="UP000886653">
    <property type="component" value="Unassembled WGS sequence"/>
</dbReference>
<organism evidence="1 2">
    <name type="scientific">Cronartium quercuum f. sp. fusiforme G11</name>
    <dbReference type="NCBI Taxonomy" id="708437"/>
    <lineage>
        <taxon>Eukaryota</taxon>
        <taxon>Fungi</taxon>
        <taxon>Dikarya</taxon>
        <taxon>Basidiomycota</taxon>
        <taxon>Pucciniomycotina</taxon>
        <taxon>Pucciniomycetes</taxon>
        <taxon>Pucciniales</taxon>
        <taxon>Coleosporiaceae</taxon>
        <taxon>Cronartium</taxon>
    </lineage>
</organism>
<evidence type="ECO:0000313" key="1">
    <source>
        <dbReference type="EMBL" id="KAG0140850.1"/>
    </source>
</evidence>
<name>A0A9P6N6W3_9BASI</name>
<gene>
    <name evidence="1" type="ORF">CROQUDRAFT_136462</name>
</gene>
<protein>
    <submittedName>
        <fullName evidence="1">Uncharacterized protein</fullName>
    </submittedName>
</protein>